<dbReference type="EC" id="6.1.1.22" evidence="2"/>
<dbReference type="Proteomes" id="UP001139887">
    <property type="component" value="Unassembled WGS sequence"/>
</dbReference>
<dbReference type="SUPFAM" id="SSF50249">
    <property type="entry name" value="Nucleic acid-binding proteins"/>
    <property type="match status" value="1"/>
</dbReference>
<keyword evidence="7" id="KW-0030">Aminoacyl-tRNA synthetase</keyword>
<reference evidence="11" key="1">
    <citation type="submission" date="2022-07" db="EMBL/GenBank/DDBJ databases">
        <title>Phylogenomic reconstructions and comparative analyses of Kickxellomycotina fungi.</title>
        <authorList>
            <person name="Reynolds N.K."/>
            <person name="Stajich J.E."/>
            <person name="Barry K."/>
            <person name="Grigoriev I.V."/>
            <person name="Crous P."/>
            <person name="Smith M.E."/>
        </authorList>
    </citation>
    <scope>NUCLEOTIDE SEQUENCE</scope>
    <source>
        <strain evidence="11">NRRL 1566</strain>
    </source>
</reference>
<dbReference type="GO" id="GO:0006421">
    <property type="term" value="P:asparaginyl-tRNA aminoacylation"/>
    <property type="evidence" value="ECO:0007669"/>
    <property type="project" value="InterPro"/>
</dbReference>
<dbReference type="GO" id="GO:0005739">
    <property type="term" value="C:mitochondrion"/>
    <property type="evidence" value="ECO:0007669"/>
    <property type="project" value="TreeGrafter"/>
</dbReference>
<evidence type="ECO:0000313" key="12">
    <source>
        <dbReference type="Proteomes" id="UP001139887"/>
    </source>
</evidence>
<dbReference type="InterPro" id="IPR045864">
    <property type="entry name" value="aa-tRNA-synth_II/BPL/LPL"/>
</dbReference>
<dbReference type="GO" id="GO:0003676">
    <property type="term" value="F:nucleic acid binding"/>
    <property type="evidence" value="ECO:0007669"/>
    <property type="project" value="InterPro"/>
</dbReference>
<protein>
    <recommendedName>
        <fullName evidence="9">Asparagine--tRNA ligase, mitochondrial</fullName>
        <ecNumber evidence="2">6.1.1.22</ecNumber>
    </recommendedName>
    <alternativeName>
        <fullName evidence="8">Asparaginyl-tRNA synthetase</fullName>
    </alternativeName>
</protein>
<evidence type="ECO:0000256" key="4">
    <source>
        <dbReference type="ARBA" id="ARBA00022741"/>
    </source>
</evidence>
<evidence type="ECO:0000256" key="5">
    <source>
        <dbReference type="ARBA" id="ARBA00022840"/>
    </source>
</evidence>
<organism evidence="11 12">
    <name type="scientific">Coemansia brasiliensis</name>
    <dbReference type="NCBI Taxonomy" id="2650707"/>
    <lineage>
        <taxon>Eukaryota</taxon>
        <taxon>Fungi</taxon>
        <taxon>Fungi incertae sedis</taxon>
        <taxon>Zoopagomycota</taxon>
        <taxon>Kickxellomycotina</taxon>
        <taxon>Kickxellomycetes</taxon>
        <taxon>Kickxellales</taxon>
        <taxon>Kickxellaceae</taxon>
        <taxon>Coemansia</taxon>
    </lineage>
</organism>
<evidence type="ECO:0000256" key="8">
    <source>
        <dbReference type="ARBA" id="ARBA00029886"/>
    </source>
</evidence>
<evidence type="ECO:0000259" key="10">
    <source>
        <dbReference type="PROSITE" id="PS50862"/>
    </source>
</evidence>
<dbReference type="InterPro" id="IPR002312">
    <property type="entry name" value="Asp/Asn-tRNA-synth_IIb"/>
</dbReference>
<dbReference type="CDD" id="cd04318">
    <property type="entry name" value="EcAsnRS_like_N"/>
    <property type="match status" value="1"/>
</dbReference>
<dbReference type="NCBIfam" id="NF003037">
    <property type="entry name" value="PRK03932.1"/>
    <property type="match status" value="1"/>
</dbReference>
<feature type="domain" description="Aminoacyl-transfer RNA synthetases class-II family profile" evidence="10">
    <location>
        <begin position="172"/>
        <end position="471"/>
    </location>
</feature>
<dbReference type="SUPFAM" id="SSF55681">
    <property type="entry name" value="Class II aaRS and biotin synthetases"/>
    <property type="match status" value="1"/>
</dbReference>
<dbReference type="OrthoDB" id="1931232at2759"/>
<dbReference type="InterPro" id="IPR004522">
    <property type="entry name" value="Asn-tRNA-ligase"/>
</dbReference>
<dbReference type="Pfam" id="PF00152">
    <property type="entry name" value="tRNA-synt_2"/>
    <property type="match status" value="1"/>
</dbReference>
<evidence type="ECO:0000256" key="3">
    <source>
        <dbReference type="ARBA" id="ARBA00022598"/>
    </source>
</evidence>
<keyword evidence="6" id="KW-0648">Protein biosynthesis</keyword>
<dbReference type="AlphaFoldDB" id="A0A9W8IE04"/>
<evidence type="ECO:0000256" key="9">
    <source>
        <dbReference type="ARBA" id="ARBA00068798"/>
    </source>
</evidence>
<dbReference type="NCBIfam" id="TIGR00457">
    <property type="entry name" value="asnS"/>
    <property type="match status" value="1"/>
</dbReference>
<evidence type="ECO:0000256" key="1">
    <source>
        <dbReference type="ARBA" id="ARBA00008226"/>
    </source>
</evidence>
<keyword evidence="4" id="KW-0547">Nucleotide-binding</keyword>
<dbReference type="InterPro" id="IPR004364">
    <property type="entry name" value="Aa-tRNA-synt_II"/>
</dbReference>
<accession>A0A9W8IE04</accession>
<dbReference type="PANTHER" id="PTHR22594">
    <property type="entry name" value="ASPARTYL/LYSYL-TRNA SYNTHETASE"/>
    <property type="match status" value="1"/>
</dbReference>
<proteinExistence type="inferred from homology"/>
<dbReference type="InterPro" id="IPR012340">
    <property type="entry name" value="NA-bd_OB-fold"/>
</dbReference>
<evidence type="ECO:0000256" key="7">
    <source>
        <dbReference type="ARBA" id="ARBA00023146"/>
    </source>
</evidence>
<dbReference type="Gene3D" id="3.30.930.10">
    <property type="entry name" value="Bira Bifunctional Protein, Domain 2"/>
    <property type="match status" value="1"/>
</dbReference>
<comment type="caution">
    <text evidence="11">The sequence shown here is derived from an EMBL/GenBank/DDBJ whole genome shotgun (WGS) entry which is preliminary data.</text>
</comment>
<dbReference type="GO" id="GO:0004816">
    <property type="term" value="F:asparagine-tRNA ligase activity"/>
    <property type="evidence" value="ECO:0007669"/>
    <property type="project" value="UniProtKB-EC"/>
</dbReference>
<dbReference type="PROSITE" id="PS50862">
    <property type="entry name" value="AA_TRNA_LIGASE_II"/>
    <property type="match status" value="1"/>
</dbReference>
<dbReference type="GO" id="GO:0005524">
    <property type="term" value="F:ATP binding"/>
    <property type="evidence" value="ECO:0007669"/>
    <property type="project" value="UniProtKB-KW"/>
</dbReference>
<dbReference type="Gene3D" id="2.40.50.140">
    <property type="entry name" value="Nucleic acid-binding proteins"/>
    <property type="match status" value="1"/>
</dbReference>
<keyword evidence="5" id="KW-0067">ATP-binding</keyword>
<comment type="similarity">
    <text evidence="1">Belongs to the class-II aminoacyl-tRNA synthetase family.</text>
</comment>
<evidence type="ECO:0000256" key="2">
    <source>
        <dbReference type="ARBA" id="ARBA00012816"/>
    </source>
</evidence>
<evidence type="ECO:0000256" key="6">
    <source>
        <dbReference type="ARBA" id="ARBA00022917"/>
    </source>
</evidence>
<keyword evidence="12" id="KW-1185">Reference proteome</keyword>
<gene>
    <name evidence="11" type="primary">SLM5</name>
    <name evidence="11" type="ORF">IWW36_001361</name>
</gene>
<sequence>MFFRGVLSGKRRLDTQHFTRTLCGSVKSCGLPTTLKSVISSGVSGSDVKVTGWVRSVRLQKRIAFAEVADGSTARGIQVIIDDPQIASSLTTGSSVEITGKLANSPGREQSKEVQAASIRIIGASDPGSYPLQKKRHSLEFLREIGHLRPRSQTISAITRLRDSAEMGLHTFFHTNDFIRIHTPILTSNDCEGGGETFNVTVPANENPGGFFGRKVNLTVSGQLHLEVFTGAFKRVYTFNPAFRAEPSQTGRHLSEFWMVEGECAFVDNISTLLDVEEEMVRSTTQYLTEHAASDLDFFLKNNEKLAQLIKKLTSPEQYVRISYTEAINILQQANTKAKFVFKPQWGHGLQSEHERYLATTHFNGPVFVTDYPAAIKPFYMLPNPDGRTVACMDLLVPGPCELLGGSLRDHEYERLKGRVKSLGYDDGSLDWYVNLRKFGTTPHGGFGMGFERYLQMITGLESVRDIISFPRYAGKCQY</sequence>
<dbReference type="FunFam" id="3.30.930.10:FF:000016">
    <property type="entry name" value="Asparagine--tRNA ligase"/>
    <property type="match status" value="1"/>
</dbReference>
<dbReference type="InterPro" id="IPR004365">
    <property type="entry name" value="NA-bd_OB_tRNA"/>
</dbReference>
<keyword evidence="3 11" id="KW-0436">Ligase</keyword>
<dbReference type="PRINTS" id="PR01042">
    <property type="entry name" value="TRNASYNTHASP"/>
</dbReference>
<dbReference type="CDD" id="cd00776">
    <property type="entry name" value="AsxRS_core"/>
    <property type="match status" value="1"/>
</dbReference>
<dbReference type="Pfam" id="PF01336">
    <property type="entry name" value="tRNA_anti-codon"/>
    <property type="match status" value="1"/>
</dbReference>
<evidence type="ECO:0000313" key="11">
    <source>
        <dbReference type="EMBL" id="KAJ2851110.1"/>
    </source>
</evidence>
<dbReference type="InterPro" id="IPR006195">
    <property type="entry name" value="aa-tRNA-synth_II"/>
</dbReference>
<name>A0A9W8IE04_9FUNG</name>
<dbReference type="EMBL" id="JANBUW010000017">
    <property type="protein sequence ID" value="KAJ2851110.1"/>
    <property type="molecule type" value="Genomic_DNA"/>
</dbReference>
<dbReference type="PANTHER" id="PTHR22594:SF34">
    <property type="entry name" value="ASPARAGINE--TRNA LIGASE, MITOCHONDRIAL-RELATED"/>
    <property type="match status" value="1"/>
</dbReference>